<dbReference type="Pfam" id="PF10523">
    <property type="entry name" value="BEN"/>
    <property type="match status" value="1"/>
</dbReference>
<evidence type="ECO:0000256" key="5">
    <source>
        <dbReference type="ARBA" id="ARBA00023242"/>
    </source>
</evidence>
<proteinExistence type="predicted"/>
<feature type="coiled-coil region" evidence="6">
    <location>
        <begin position="30"/>
        <end position="57"/>
    </location>
</feature>
<reference evidence="8" key="3">
    <citation type="submission" date="2025-09" db="UniProtKB">
        <authorList>
            <consortium name="Ensembl"/>
        </authorList>
    </citation>
    <scope>IDENTIFICATION</scope>
</reference>
<dbReference type="InterPro" id="IPR037496">
    <property type="entry name" value="BEND6-like"/>
</dbReference>
<keyword evidence="9" id="KW-1185">Reference proteome</keyword>
<feature type="domain" description="BEN" evidence="7">
    <location>
        <begin position="147"/>
        <end position="191"/>
    </location>
</feature>
<dbReference type="GO" id="GO:0045746">
    <property type="term" value="P:negative regulation of Notch signaling pathway"/>
    <property type="evidence" value="ECO:0007669"/>
    <property type="project" value="InterPro"/>
</dbReference>
<evidence type="ECO:0000256" key="4">
    <source>
        <dbReference type="ARBA" id="ARBA00023163"/>
    </source>
</evidence>
<evidence type="ECO:0000259" key="7">
    <source>
        <dbReference type="Pfam" id="PF10523"/>
    </source>
</evidence>
<dbReference type="GO" id="GO:0005634">
    <property type="term" value="C:nucleus"/>
    <property type="evidence" value="ECO:0007669"/>
    <property type="project" value="UniProtKB-SubCell"/>
</dbReference>
<evidence type="ECO:0000256" key="6">
    <source>
        <dbReference type="SAM" id="Coils"/>
    </source>
</evidence>
<comment type="subcellular location">
    <subcellularLocation>
        <location evidence="1">Nucleus</location>
    </subcellularLocation>
</comment>
<evidence type="ECO:0000256" key="1">
    <source>
        <dbReference type="ARBA" id="ARBA00004123"/>
    </source>
</evidence>
<dbReference type="GO" id="GO:0003677">
    <property type="term" value="F:DNA binding"/>
    <property type="evidence" value="ECO:0007669"/>
    <property type="project" value="InterPro"/>
</dbReference>
<evidence type="ECO:0000313" key="8">
    <source>
        <dbReference type="Ensembl" id="ENSSFOP00015002285.2"/>
    </source>
</evidence>
<keyword evidence="6" id="KW-0175">Coiled coil</keyword>
<dbReference type="GO" id="GO:0045666">
    <property type="term" value="P:positive regulation of neuron differentiation"/>
    <property type="evidence" value="ECO:0007669"/>
    <property type="project" value="InterPro"/>
</dbReference>
<evidence type="ECO:0000256" key="3">
    <source>
        <dbReference type="ARBA" id="ARBA00023015"/>
    </source>
</evidence>
<dbReference type="Gene3D" id="1.10.10.2590">
    <property type="entry name" value="BEN domain"/>
    <property type="match status" value="1"/>
</dbReference>
<keyword evidence="2" id="KW-0678">Repressor</keyword>
<dbReference type="InterPro" id="IPR018379">
    <property type="entry name" value="BEN_domain"/>
</dbReference>
<dbReference type="Proteomes" id="UP000694397">
    <property type="component" value="Chromosome 21"/>
</dbReference>
<protein>
    <submittedName>
        <fullName evidence="8">Si:ch211-194k22.8</fullName>
    </submittedName>
</protein>
<organism evidence="8 9">
    <name type="scientific">Scleropages formosus</name>
    <name type="common">Asian bonytongue</name>
    <name type="synonym">Osteoglossum formosum</name>
    <dbReference type="NCBI Taxonomy" id="113540"/>
    <lineage>
        <taxon>Eukaryota</taxon>
        <taxon>Metazoa</taxon>
        <taxon>Chordata</taxon>
        <taxon>Craniata</taxon>
        <taxon>Vertebrata</taxon>
        <taxon>Euteleostomi</taxon>
        <taxon>Actinopterygii</taxon>
        <taxon>Neopterygii</taxon>
        <taxon>Teleostei</taxon>
        <taxon>Osteoglossocephala</taxon>
        <taxon>Osteoglossomorpha</taxon>
        <taxon>Osteoglossiformes</taxon>
        <taxon>Osteoglossidae</taxon>
        <taxon>Scleropages</taxon>
    </lineage>
</organism>
<sequence>MRTSVRARAGSPTATLLSFQESDYLQSRSKAELIAMVLCMQSEMESLKEQIRCLTGERQSSSSRTAGAARVRDIATLSIKIKRRCEMLFVWRGSRSHSCEASNNATLPCRSFPVRKESLTPRVPRVSPQFITPQLLERCNTGTTAQKLTNDLLRGLYERECLASHSISGIVYNKRGQPKPALPADEVQAILSTKQIQSQNTYDVSAQCPCCGSSCFS</sequence>
<name>A0A8C9QT48_SCLFO</name>
<dbReference type="Ensembl" id="ENSSFOT00015002330.2">
    <property type="protein sequence ID" value="ENSSFOP00015002285.2"/>
    <property type="gene ID" value="ENSSFOG00015001531.2"/>
</dbReference>
<dbReference type="OrthoDB" id="8858716at2759"/>
<dbReference type="GO" id="GO:0003714">
    <property type="term" value="F:transcription corepressor activity"/>
    <property type="evidence" value="ECO:0007669"/>
    <property type="project" value="InterPro"/>
</dbReference>
<dbReference type="PANTHER" id="PTHR35346">
    <property type="entry name" value="BEN DOMAIN-CONTAINING PROTEIN 6"/>
    <property type="match status" value="1"/>
</dbReference>
<keyword evidence="3" id="KW-0805">Transcription regulation</keyword>
<reference evidence="8 9" key="1">
    <citation type="submission" date="2019-04" db="EMBL/GenBank/DDBJ databases">
        <authorList>
            <consortium name="Wellcome Sanger Institute Data Sharing"/>
        </authorList>
    </citation>
    <scope>NUCLEOTIDE SEQUENCE [LARGE SCALE GENOMIC DNA]</scope>
</reference>
<keyword evidence="5" id="KW-0539">Nucleus</keyword>
<keyword evidence="4" id="KW-0804">Transcription</keyword>
<evidence type="ECO:0000313" key="9">
    <source>
        <dbReference type="Proteomes" id="UP000694397"/>
    </source>
</evidence>
<dbReference type="AlphaFoldDB" id="A0A8C9QT48"/>
<dbReference type="GeneTree" id="ENSGT00750000118756"/>
<dbReference type="PANTHER" id="PTHR35346:SF1">
    <property type="entry name" value="BEN DOMAIN-CONTAINING PROTEIN 6"/>
    <property type="match status" value="1"/>
</dbReference>
<accession>A0A8C9QT48</accession>
<reference evidence="8" key="2">
    <citation type="submission" date="2025-08" db="UniProtKB">
        <authorList>
            <consortium name="Ensembl"/>
        </authorList>
    </citation>
    <scope>IDENTIFICATION</scope>
</reference>
<evidence type="ECO:0000256" key="2">
    <source>
        <dbReference type="ARBA" id="ARBA00022491"/>
    </source>
</evidence>